<dbReference type="NCBIfam" id="TIGR03815">
    <property type="entry name" value="CpaE_hom_Actino"/>
    <property type="match status" value="1"/>
</dbReference>
<dbReference type="InterPro" id="IPR059050">
    <property type="entry name" value="Rv3660c_N"/>
</dbReference>
<evidence type="ECO:0000259" key="1">
    <source>
        <dbReference type="Pfam" id="PF01656"/>
    </source>
</evidence>
<sequence length="330" mass="34851">MNALVLSGDPELVDDVRRLAAAASVEMAVASHPAEARAWWHRAAVVLLGPDVLAGAHPRRDGLIVLSREASVTVYRRALELGAEQVAVLPEDEPRLADRLLRACSPPSSGRVVAVTGARGGAGASVFATTLALIAARRDLRVLLLDLDPLSAGLDVVLGLERTRGTRWPDLTRLRGRLSPEALHGSLPATRGVSVLSHAHDRTSRIPAEALASVLSAARRAYDLVVADSPRGTAPSSDQTLLLVPAEVRSVLSARSLTTAASQPLLITRGPAPVRLPSSSIAETLALPLHGHYDLDRRIPPALEQAALPTRGPLARLCTRLLPSLLPNPP</sequence>
<dbReference type="PANTHER" id="PTHR43384">
    <property type="entry name" value="SEPTUM SITE-DETERMINING PROTEIN MIND HOMOLOG, CHLOROPLASTIC-RELATED"/>
    <property type="match status" value="1"/>
</dbReference>
<gene>
    <name evidence="3" type="ORF">GCM10010439_05690</name>
</gene>
<proteinExistence type="predicted"/>
<dbReference type="RefSeq" id="WP_344448502.1">
    <property type="nucleotide sequence ID" value="NZ_BAAATZ010000002.1"/>
</dbReference>
<dbReference type="Gene3D" id="3.40.50.300">
    <property type="entry name" value="P-loop containing nucleotide triphosphate hydrolases"/>
    <property type="match status" value="1"/>
</dbReference>
<evidence type="ECO:0000313" key="4">
    <source>
        <dbReference type="Proteomes" id="UP001501842"/>
    </source>
</evidence>
<comment type="caution">
    <text evidence="3">The sequence shown here is derived from an EMBL/GenBank/DDBJ whole genome shotgun (WGS) entry which is preliminary data.</text>
</comment>
<dbReference type="EMBL" id="BAAATZ010000002">
    <property type="protein sequence ID" value="GAA2719635.1"/>
    <property type="molecule type" value="Genomic_DNA"/>
</dbReference>
<dbReference type="InterPro" id="IPR002586">
    <property type="entry name" value="CobQ/CobB/MinD/ParA_Nub-bd_dom"/>
</dbReference>
<dbReference type="Pfam" id="PF26563">
    <property type="entry name" value="Rv3660c_N"/>
    <property type="match status" value="1"/>
</dbReference>
<keyword evidence="4" id="KW-1185">Reference proteome</keyword>
<dbReference type="PANTHER" id="PTHR43384:SF11">
    <property type="entry name" value="SEPTUM SITE DETERMINING PROTEIN"/>
    <property type="match status" value="1"/>
</dbReference>
<dbReference type="Pfam" id="PF01656">
    <property type="entry name" value="CbiA"/>
    <property type="match status" value="1"/>
</dbReference>
<dbReference type="SUPFAM" id="SSF52540">
    <property type="entry name" value="P-loop containing nucleoside triphosphate hydrolases"/>
    <property type="match status" value="1"/>
</dbReference>
<dbReference type="Proteomes" id="UP001501842">
    <property type="component" value="Unassembled WGS sequence"/>
</dbReference>
<reference evidence="4" key="1">
    <citation type="journal article" date="2019" name="Int. J. Syst. Evol. Microbiol.">
        <title>The Global Catalogue of Microorganisms (GCM) 10K type strain sequencing project: providing services to taxonomists for standard genome sequencing and annotation.</title>
        <authorList>
            <consortium name="The Broad Institute Genomics Platform"/>
            <consortium name="The Broad Institute Genome Sequencing Center for Infectious Disease"/>
            <person name="Wu L."/>
            <person name="Ma J."/>
        </authorList>
    </citation>
    <scope>NUCLEOTIDE SEQUENCE [LARGE SCALE GENOMIC DNA]</scope>
    <source>
        <strain evidence="4">JCM 8201</strain>
    </source>
</reference>
<name>A0ABP6G9F2_9ACTN</name>
<feature type="domain" description="Rv3660c-like CheY-like N-terminal" evidence="2">
    <location>
        <begin position="8"/>
        <end position="108"/>
    </location>
</feature>
<feature type="domain" description="CobQ/CobB/MinD/ParA nucleotide binding" evidence="1">
    <location>
        <begin position="113"/>
        <end position="155"/>
    </location>
</feature>
<organism evidence="3 4">
    <name type="scientific">Actinocorallia aurantiaca</name>
    <dbReference type="NCBI Taxonomy" id="46204"/>
    <lineage>
        <taxon>Bacteria</taxon>
        <taxon>Bacillati</taxon>
        <taxon>Actinomycetota</taxon>
        <taxon>Actinomycetes</taxon>
        <taxon>Streptosporangiales</taxon>
        <taxon>Thermomonosporaceae</taxon>
        <taxon>Actinocorallia</taxon>
    </lineage>
</organism>
<dbReference type="InterPro" id="IPR022521">
    <property type="entry name" value="Rv3660c"/>
</dbReference>
<evidence type="ECO:0000313" key="3">
    <source>
        <dbReference type="EMBL" id="GAA2719635.1"/>
    </source>
</evidence>
<protein>
    <submittedName>
        <fullName evidence="3">Septum formation initiator</fullName>
    </submittedName>
</protein>
<dbReference type="InterPro" id="IPR027417">
    <property type="entry name" value="P-loop_NTPase"/>
</dbReference>
<dbReference type="InterPro" id="IPR050625">
    <property type="entry name" value="ParA/MinD_ATPase"/>
</dbReference>
<accession>A0ABP6G9F2</accession>
<evidence type="ECO:0000259" key="2">
    <source>
        <dbReference type="Pfam" id="PF26563"/>
    </source>
</evidence>